<keyword evidence="4" id="KW-1185">Reference proteome</keyword>
<keyword evidence="3" id="KW-0540">Nuclease</keyword>
<dbReference type="PANTHER" id="PTHR34477">
    <property type="entry name" value="UPF0213 PROTEIN YHBQ"/>
    <property type="match status" value="1"/>
</dbReference>
<evidence type="ECO:0000313" key="4">
    <source>
        <dbReference type="Proteomes" id="UP000528964"/>
    </source>
</evidence>
<accession>A0A7W6GFX6</accession>
<evidence type="ECO:0000259" key="2">
    <source>
        <dbReference type="PROSITE" id="PS50164"/>
    </source>
</evidence>
<dbReference type="PANTHER" id="PTHR34477:SF1">
    <property type="entry name" value="UPF0213 PROTEIN YHBQ"/>
    <property type="match status" value="1"/>
</dbReference>
<dbReference type="InterPro" id="IPR035901">
    <property type="entry name" value="GIY-YIG_endonuc_sf"/>
</dbReference>
<keyword evidence="3" id="KW-0378">Hydrolase</keyword>
<dbReference type="InterPro" id="IPR000305">
    <property type="entry name" value="GIY-YIG_endonuc"/>
</dbReference>
<name>A0A7W6GFX6_9HYPH</name>
<proteinExistence type="inferred from homology"/>
<gene>
    <name evidence="3" type="ORF">GGR24_000742</name>
</gene>
<dbReference type="RefSeq" id="WP_183393923.1">
    <property type="nucleotide sequence ID" value="NZ_JACIDR010000001.1"/>
</dbReference>
<protein>
    <submittedName>
        <fullName evidence="3">Putative endonuclease</fullName>
    </submittedName>
</protein>
<dbReference type="AlphaFoldDB" id="A0A7W6GFX6"/>
<organism evidence="3 4">
    <name type="scientific">Hansschlegelia beijingensis</name>
    <dbReference type="NCBI Taxonomy" id="1133344"/>
    <lineage>
        <taxon>Bacteria</taxon>
        <taxon>Pseudomonadati</taxon>
        <taxon>Pseudomonadota</taxon>
        <taxon>Alphaproteobacteria</taxon>
        <taxon>Hyphomicrobiales</taxon>
        <taxon>Methylopilaceae</taxon>
        <taxon>Hansschlegelia</taxon>
    </lineage>
</organism>
<dbReference type="CDD" id="cd10456">
    <property type="entry name" value="GIY-YIG_UPF0213"/>
    <property type="match status" value="1"/>
</dbReference>
<evidence type="ECO:0000313" key="3">
    <source>
        <dbReference type="EMBL" id="MBB3972109.1"/>
    </source>
</evidence>
<dbReference type="Pfam" id="PF01541">
    <property type="entry name" value="GIY-YIG"/>
    <property type="match status" value="1"/>
</dbReference>
<dbReference type="EMBL" id="JACIDR010000001">
    <property type="protein sequence ID" value="MBB3972109.1"/>
    <property type="molecule type" value="Genomic_DNA"/>
</dbReference>
<dbReference type="GO" id="GO:0004519">
    <property type="term" value="F:endonuclease activity"/>
    <property type="evidence" value="ECO:0007669"/>
    <property type="project" value="UniProtKB-KW"/>
</dbReference>
<comment type="similarity">
    <text evidence="1">Belongs to the UPF0213 family.</text>
</comment>
<keyword evidence="3" id="KW-0255">Endonuclease</keyword>
<dbReference type="InterPro" id="IPR050190">
    <property type="entry name" value="UPF0213_domain"/>
</dbReference>
<sequence length="98" mass="10979">MPNAWVYILRCADGSYYVGSARGSDLGKRIAEHQAGAYGGFAASRRPVELAFSEGFDRIEDAVAAERQIKGWSRIKKEALIAGAYDRLRELSRRRRES</sequence>
<dbReference type="PROSITE" id="PS50164">
    <property type="entry name" value="GIY_YIG"/>
    <property type="match status" value="1"/>
</dbReference>
<comment type="caution">
    <text evidence="3">The sequence shown here is derived from an EMBL/GenBank/DDBJ whole genome shotgun (WGS) entry which is preliminary data.</text>
</comment>
<feature type="domain" description="GIY-YIG" evidence="2">
    <location>
        <begin position="2"/>
        <end position="79"/>
    </location>
</feature>
<dbReference type="SUPFAM" id="SSF82771">
    <property type="entry name" value="GIY-YIG endonuclease"/>
    <property type="match status" value="1"/>
</dbReference>
<evidence type="ECO:0000256" key="1">
    <source>
        <dbReference type="ARBA" id="ARBA00007435"/>
    </source>
</evidence>
<reference evidence="3 4" key="1">
    <citation type="submission" date="2020-08" db="EMBL/GenBank/DDBJ databases">
        <title>Genomic Encyclopedia of Type Strains, Phase IV (KMG-IV): sequencing the most valuable type-strain genomes for metagenomic binning, comparative biology and taxonomic classification.</title>
        <authorList>
            <person name="Goeker M."/>
        </authorList>
    </citation>
    <scope>NUCLEOTIDE SEQUENCE [LARGE SCALE GENOMIC DNA]</scope>
    <source>
        <strain evidence="3 4">DSM 25481</strain>
    </source>
</reference>
<dbReference type="Gene3D" id="3.40.1440.10">
    <property type="entry name" value="GIY-YIG endonuclease"/>
    <property type="match status" value="1"/>
</dbReference>
<dbReference type="Proteomes" id="UP000528964">
    <property type="component" value="Unassembled WGS sequence"/>
</dbReference>